<keyword evidence="2" id="KW-1185">Reference proteome</keyword>
<evidence type="ECO:0000313" key="2">
    <source>
        <dbReference type="Proteomes" id="UP000805704"/>
    </source>
</evidence>
<evidence type="ECO:0000313" key="1">
    <source>
        <dbReference type="EMBL" id="KAG8006111.1"/>
    </source>
</evidence>
<organism evidence="1 2">
    <name type="scientific">Nibea albiflora</name>
    <name type="common">Yellow drum</name>
    <name type="synonym">Corvina albiflora</name>
    <dbReference type="NCBI Taxonomy" id="240163"/>
    <lineage>
        <taxon>Eukaryota</taxon>
        <taxon>Metazoa</taxon>
        <taxon>Chordata</taxon>
        <taxon>Craniata</taxon>
        <taxon>Vertebrata</taxon>
        <taxon>Euteleostomi</taxon>
        <taxon>Actinopterygii</taxon>
        <taxon>Neopterygii</taxon>
        <taxon>Teleostei</taxon>
        <taxon>Neoteleostei</taxon>
        <taxon>Acanthomorphata</taxon>
        <taxon>Eupercaria</taxon>
        <taxon>Sciaenidae</taxon>
        <taxon>Nibea</taxon>
    </lineage>
</organism>
<reference evidence="1" key="1">
    <citation type="submission" date="2020-04" db="EMBL/GenBank/DDBJ databases">
        <title>A chromosome-scale assembly and high-density genetic map of the yellow drum (Nibea albiflora) genome.</title>
        <authorList>
            <person name="Xu D."/>
            <person name="Zhang W."/>
            <person name="Chen R."/>
            <person name="Tan P."/>
            <person name="Wang L."/>
            <person name="Song H."/>
            <person name="Tian L."/>
            <person name="Zhu Q."/>
            <person name="Wang B."/>
        </authorList>
    </citation>
    <scope>NUCLEOTIDE SEQUENCE</scope>
    <source>
        <strain evidence="1">ZJHYS-2018</strain>
    </source>
</reference>
<name>A0ACB7EZ94_NIBAL</name>
<accession>A0ACB7EZ94</accession>
<dbReference type="Proteomes" id="UP000805704">
    <property type="component" value="Chromosome 21"/>
</dbReference>
<comment type="caution">
    <text evidence="1">The sequence shown here is derived from an EMBL/GenBank/DDBJ whole genome shotgun (WGS) entry which is preliminary data.</text>
</comment>
<proteinExistence type="predicted"/>
<gene>
    <name evidence="1" type="primary">UBP21</name>
    <name evidence="1" type="ORF">GBF38_005267</name>
</gene>
<dbReference type="EMBL" id="CM024809">
    <property type="protein sequence ID" value="KAG8006111.1"/>
    <property type="molecule type" value="Genomic_DNA"/>
</dbReference>
<keyword evidence="1" id="KW-0378">Hydrolase</keyword>
<protein>
    <submittedName>
        <fullName evidence="1">Ubiquitin carboxyl-terminal hydrolase 21</fullName>
    </submittedName>
</protein>
<sequence>MSSWGNTFNPVKYHGLINQGATCYLNSVLQVLFMTEDFREAVERDTFENPDHDCIDRHLSSLFADLKEREAYTFKITRKLGITRVYEQQDAAEYYEKILRLIRSGASQVHGIADYFRSSEFSGDNQMYCEQCDAKSDATIKCVIKHHPDVLMLLLKRFEFNYSYMTYVKINRTVVVPFTLQIPENQTYELYAVVDHFGDLRSGHYTATIKDDERWYTFDDSRVTLSDYQPFQEDNFEKSCSAYLLFYRKISVSAADTQNNMEVSTPEVILPAPTPVYDQYQYGKMRKREEAEEEGNATVAIDINEETGIKDSAGSTEVGLPPDLCNTLKNQDTKSYNDHESNEETNNYQDVNAKKQRDEEDVGGSAQAGGKTEDDEQPERKGESYPDRAVGYQDNAREGLRGTQEAGQDDDVKPVSVQMEGNTGEGERSSEGEKLFELQDNRREGDSEESMPGDDQTRKQDNSRMSNIPEQQRQDKIYVKEHKDGDDKHVEDQNNEGNIRQNQPEQKISVVSVKRQTEEQVNTREERIRDKADSSLRRAGSAGSRLTENQQVGDDEKTRQHAPPQVRPADKRHGSKKSKVHVKIIEEEIRKNRSGTVTDHIQIETVEEFSQQGTLSMEFDNLLLEKPEPKNRGIKIPSGNHSNSRKQSRLQLWWAQRKRKMQMRGKKRKHRKGKKKKSPGCLSMFQSSQKKKDETSESD</sequence>